<proteinExistence type="predicted"/>
<keyword evidence="1" id="KW-1185">Reference proteome</keyword>
<dbReference type="Proteomes" id="UP000887564">
    <property type="component" value="Unplaced"/>
</dbReference>
<dbReference type="AlphaFoldDB" id="A0A914S6M0"/>
<name>A0A914S6M0_PAREQ</name>
<accession>A0A914S6M0</accession>
<protein>
    <submittedName>
        <fullName evidence="2">Uncharacterized protein</fullName>
    </submittedName>
</protein>
<organism evidence="1 2">
    <name type="scientific">Parascaris equorum</name>
    <name type="common">Equine roundworm</name>
    <dbReference type="NCBI Taxonomy" id="6256"/>
    <lineage>
        <taxon>Eukaryota</taxon>
        <taxon>Metazoa</taxon>
        <taxon>Ecdysozoa</taxon>
        <taxon>Nematoda</taxon>
        <taxon>Chromadorea</taxon>
        <taxon>Rhabditida</taxon>
        <taxon>Spirurina</taxon>
        <taxon>Ascaridomorpha</taxon>
        <taxon>Ascaridoidea</taxon>
        <taxon>Ascarididae</taxon>
        <taxon>Parascaris</taxon>
    </lineage>
</organism>
<evidence type="ECO:0000313" key="1">
    <source>
        <dbReference type="Proteomes" id="UP000887564"/>
    </source>
</evidence>
<evidence type="ECO:0000313" key="2">
    <source>
        <dbReference type="WBParaSite" id="PEQ_0001282901-mRNA-1"/>
    </source>
</evidence>
<sequence>MSGREASHKRLIFERFSRLYNTSGFAVINKCLQISYFNDTHRL</sequence>
<reference evidence="2" key="1">
    <citation type="submission" date="2022-11" db="UniProtKB">
        <authorList>
            <consortium name="WormBaseParasite"/>
        </authorList>
    </citation>
    <scope>IDENTIFICATION</scope>
</reference>
<dbReference type="WBParaSite" id="PEQ_0001282901-mRNA-1">
    <property type="protein sequence ID" value="PEQ_0001282901-mRNA-1"/>
    <property type="gene ID" value="PEQ_0001282901"/>
</dbReference>